<name>A0ABW5SHR1_9FLAO</name>
<dbReference type="Proteomes" id="UP001597357">
    <property type="component" value="Unassembled WGS sequence"/>
</dbReference>
<evidence type="ECO:0008006" key="3">
    <source>
        <dbReference type="Google" id="ProtNLM"/>
    </source>
</evidence>
<evidence type="ECO:0000313" key="1">
    <source>
        <dbReference type="EMBL" id="MFD2698654.1"/>
    </source>
</evidence>
<dbReference type="RefSeq" id="WP_379048461.1">
    <property type="nucleotide sequence ID" value="NZ_JBHULZ010000041.1"/>
</dbReference>
<dbReference type="PROSITE" id="PS51257">
    <property type="entry name" value="PROKAR_LIPOPROTEIN"/>
    <property type="match status" value="1"/>
</dbReference>
<gene>
    <name evidence="1" type="ORF">ACFSQ0_11675</name>
</gene>
<protein>
    <recommendedName>
        <fullName evidence="3">Lipoprotein</fullName>
    </recommendedName>
</protein>
<comment type="caution">
    <text evidence="1">The sequence shown here is derived from an EMBL/GenBank/DDBJ whole genome shotgun (WGS) entry which is preliminary data.</text>
</comment>
<keyword evidence="2" id="KW-1185">Reference proteome</keyword>
<proteinExistence type="predicted"/>
<evidence type="ECO:0000313" key="2">
    <source>
        <dbReference type="Proteomes" id="UP001597357"/>
    </source>
</evidence>
<sequence>MKKIFFYFFLLSLFFTSCSRIYLGLVSSKSVKTETFYNEELDKTLVCFPMVHLNKPEFYEDVRKKLTNLREEGYVVYYEGIKFDSLQMSKPKIDSLKRKMRKLLGFNFTNYKDSTNKSFPKFFKNKKYALQTRESIGINENDINVDFSVSEIITNYETNHGKIILTDCDLETPLNDKYECDVLPEIYKDEVILYARNDKIRQAVKKSPYQKIALVYGKMHFTNALYGSFQGKEGYKWIDK</sequence>
<dbReference type="EMBL" id="JBHULZ010000041">
    <property type="protein sequence ID" value="MFD2698654.1"/>
    <property type="molecule type" value="Genomic_DNA"/>
</dbReference>
<organism evidence="1 2">
    <name type="scientific">Mesonia sediminis</name>
    <dbReference type="NCBI Taxonomy" id="1703946"/>
    <lineage>
        <taxon>Bacteria</taxon>
        <taxon>Pseudomonadati</taxon>
        <taxon>Bacteroidota</taxon>
        <taxon>Flavobacteriia</taxon>
        <taxon>Flavobacteriales</taxon>
        <taxon>Flavobacteriaceae</taxon>
        <taxon>Mesonia</taxon>
    </lineage>
</organism>
<reference evidence="2" key="1">
    <citation type="journal article" date="2019" name="Int. J. Syst. Evol. Microbiol.">
        <title>The Global Catalogue of Microorganisms (GCM) 10K type strain sequencing project: providing services to taxonomists for standard genome sequencing and annotation.</title>
        <authorList>
            <consortium name="The Broad Institute Genomics Platform"/>
            <consortium name="The Broad Institute Genome Sequencing Center for Infectious Disease"/>
            <person name="Wu L."/>
            <person name="Ma J."/>
        </authorList>
    </citation>
    <scope>NUCLEOTIDE SEQUENCE [LARGE SCALE GENOMIC DNA]</scope>
    <source>
        <strain evidence="2">KCTC 42255</strain>
    </source>
</reference>
<accession>A0ABW5SHR1</accession>